<dbReference type="InParanoid" id="E4URK0"/>
<dbReference type="EMBL" id="DS989823">
    <property type="protein sequence ID" value="EFR00210.1"/>
    <property type="molecule type" value="Genomic_DNA"/>
</dbReference>
<evidence type="ECO:0000313" key="2">
    <source>
        <dbReference type="EMBL" id="EFR00210.1"/>
    </source>
</evidence>
<dbReference type="AlphaFoldDB" id="E4URK0"/>
<keyword evidence="3" id="KW-1185">Reference proteome</keyword>
<feature type="region of interest" description="Disordered" evidence="1">
    <location>
        <begin position="213"/>
        <end position="246"/>
    </location>
</feature>
<feature type="compositionally biased region" description="Polar residues" evidence="1">
    <location>
        <begin position="116"/>
        <end position="143"/>
    </location>
</feature>
<sequence length="364" mass="41598">MSQPTPYRRGFNRFTLEPEVGPVEFEMALDIEEQARASELNKLQLRGSWGEIDHNSDKHERGRNGRSTLVLENNPEPLSPRRLSRISPNPEFRFPPESYYKNVTGAEDMDPMKKSPQLSRESIDNHGQPQTPSPGYTSKSGQRYSHHRFISEAESYTAHWENSILYDKDTNTRVSSPSFSQLRSGYRSPYLGPVGWTIPSKYYSMTRRSSRRALNAKEARNGENHISSVDPNTGSPRERVRKRNTPYSCRASRPFLIYQDPEWVAPPRGVTDAYFDSTASDDKENSVPDEIEFAHDGDVLVGERSMEIQVERPTEANGSNGDGDDEMDIDGNEFRITPIRPARQEEPRYRHRRNTSSMSSSSIF</sequence>
<reference evidence="3" key="1">
    <citation type="journal article" date="2012" name="MBio">
        <title>Comparative genome analysis of Trichophyton rubrum and related dermatophytes reveals candidate genes involved in infection.</title>
        <authorList>
            <person name="Martinez D.A."/>
            <person name="Oliver B.G."/>
            <person name="Graeser Y."/>
            <person name="Goldberg J.M."/>
            <person name="Li W."/>
            <person name="Martinez-Rossi N.M."/>
            <person name="Monod M."/>
            <person name="Shelest E."/>
            <person name="Barton R.C."/>
            <person name="Birch E."/>
            <person name="Brakhage A.A."/>
            <person name="Chen Z."/>
            <person name="Gurr S.J."/>
            <person name="Heiman D."/>
            <person name="Heitman J."/>
            <person name="Kosti I."/>
            <person name="Rossi A."/>
            <person name="Saif S."/>
            <person name="Samalova M."/>
            <person name="Saunders C.W."/>
            <person name="Shea T."/>
            <person name="Summerbell R.C."/>
            <person name="Xu J."/>
            <person name="Young S."/>
            <person name="Zeng Q."/>
            <person name="Birren B.W."/>
            <person name="Cuomo C.A."/>
            <person name="White T.C."/>
        </authorList>
    </citation>
    <scope>NUCLEOTIDE SEQUENCE [LARGE SCALE GENOMIC DNA]</scope>
    <source>
        <strain evidence="3">ATCC MYA-4604 / CBS 118893</strain>
    </source>
</reference>
<dbReference type="OrthoDB" id="4171428at2759"/>
<dbReference type="HOGENOM" id="CLU_047300_0_0_1"/>
<evidence type="ECO:0000256" key="1">
    <source>
        <dbReference type="SAM" id="MobiDB-lite"/>
    </source>
</evidence>
<dbReference type="Proteomes" id="UP000002669">
    <property type="component" value="Unassembled WGS sequence"/>
</dbReference>
<feature type="compositionally biased region" description="Acidic residues" evidence="1">
    <location>
        <begin position="322"/>
        <end position="331"/>
    </location>
</feature>
<accession>E4URK0</accession>
<dbReference type="VEuPathDB" id="FungiDB:MGYG_03213"/>
<dbReference type="GeneID" id="10031001"/>
<evidence type="ECO:0000313" key="3">
    <source>
        <dbReference type="Proteomes" id="UP000002669"/>
    </source>
</evidence>
<dbReference type="OMA" id="EFEMALD"/>
<feature type="compositionally biased region" description="Basic and acidic residues" evidence="1">
    <location>
        <begin position="51"/>
        <end position="63"/>
    </location>
</feature>
<organism evidence="3">
    <name type="scientific">Arthroderma gypseum (strain ATCC MYA-4604 / CBS 118893)</name>
    <name type="common">Microsporum gypseum</name>
    <dbReference type="NCBI Taxonomy" id="535722"/>
    <lineage>
        <taxon>Eukaryota</taxon>
        <taxon>Fungi</taxon>
        <taxon>Dikarya</taxon>
        <taxon>Ascomycota</taxon>
        <taxon>Pezizomycotina</taxon>
        <taxon>Eurotiomycetes</taxon>
        <taxon>Eurotiomycetidae</taxon>
        <taxon>Onygenales</taxon>
        <taxon>Arthrodermataceae</taxon>
        <taxon>Nannizzia</taxon>
    </lineage>
</organism>
<feature type="compositionally biased region" description="Polar residues" evidence="1">
    <location>
        <begin position="224"/>
        <end position="235"/>
    </location>
</feature>
<dbReference type="RefSeq" id="XP_003175692.1">
    <property type="nucleotide sequence ID" value="XM_003175644.1"/>
</dbReference>
<feature type="region of interest" description="Disordered" evidence="1">
    <location>
        <begin position="44"/>
        <end position="143"/>
    </location>
</feature>
<dbReference type="eggNOG" id="ENOG502RQG6">
    <property type="taxonomic scope" value="Eukaryota"/>
</dbReference>
<name>E4URK0_ARTGP</name>
<feature type="region of interest" description="Disordered" evidence="1">
    <location>
        <begin position="309"/>
        <end position="364"/>
    </location>
</feature>
<protein>
    <submittedName>
        <fullName evidence="2">Uncharacterized protein</fullName>
    </submittedName>
</protein>
<proteinExistence type="predicted"/>
<gene>
    <name evidence="2" type="ORF">MGYG_03213</name>
</gene>